<sequence length="646" mass="72149">MASESSSSRKRKQPTPDPDNSEVACLERKAQLTKARAEKAAAAAKVAPAAKGSKPTKPPNKASNMTKAAASQKALPKKTTASLQPASSRFSSPCIEEVEDEEARRPLRPAPRKPTSVIELDQDSDQDDNDDDEEMPGMEPVSDDDEEDEEDKDDWDDEPESAQEEIVYVFFDQHPTIEEINGRRIHAFQCNATQCLGKTRGVRRYLDTKDAKSTGNMRKHAKVCWGDEAVAAADGTGSAINARAALEKMRKKDGSITAAFERSATSKITFSHCQHTTIESRYVCSAMCLNMLRALANAVKNSTTLLLPAWHAMLKKMGYSIRNMPRDVATRWNSTYDMLLFIIQHRNPINAMTADRSLNLRKYELDDEEWEIAGKLKDTLKIFKDATLYFSRGNTPSLSAVIPAMDHIDTSLATTIKDLSNPTSIRAALGVGKKMLNKYYNKTDHSEVYRIAMVLHPRHKLQYFKSAGWEEGWVDAAAEIVREEYDRSYALIDVPICVNGAPAAKSVNSDNIFDSLPDLSEATSDAVDELEDYLSSKTEKVTDPCAWWHSMRTTYPRLSRMALDYHTIPATSVDVERVFSQGRILLSHLRSCLSVQLTRALMCLGEWSKHGYVKDNDILSVLKTYPPLSSGEKEEPLAADWDHIDI</sequence>
<dbReference type="Pfam" id="PF05699">
    <property type="entry name" value="Dimer_Tnp_hAT"/>
    <property type="match status" value="1"/>
</dbReference>
<evidence type="ECO:0000256" key="2">
    <source>
        <dbReference type="ARBA" id="ARBA00022723"/>
    </source>
</evidence>
<dbReference type="EMBL" id="JAACJJ010000015">
    <property type="protein sequence ID" value="KAF5325375.1"/>
    <property type="molecule type" value="Genomic_DNA"/>
</dbReference>
<keyword evidence="2" id="KW-0479">Metal-binding</keyword>
<keyword evidence="9" id="KW-1185">Reference proteome</keyword>
<evidence type="ECO:0000313" key="9">
    <source>
        <dbReference type="Proteomes" id="UP000567179"/>
    </source>
</evidence>
<dbReference type="Proteomes" id="UP000567179">
    <property type="component" value="Unassembled WGS sequence"/>
</dbReference>
<dbReference type="GO" id="GO:0005634">
    <property type="term" value="C:nucleus"/>
    <property type="evidence" value="ECO:0007669"/>
    <property type="project" value="UniProtKB-SubCell"/>
</dbReference>
<dbReference type="SUPFAM" id="SSF53098">
    <property type="entry name" value="Ribonuclease H-like"/>
    <property type="match status" value="1"/>
</dbReference>
<dbReference type="GO" id="GO:0046983">
    <property type="term" value="F:protein dimerization activity"/>
    <property type="evidence" value="ECO:0007669"/>
    <property type="project" value="InterPro"/>
</dbReference>
<proteinExistence type="predicted"/>
<dbReference type="InterPro" id="IPR012337">
    <property type="entry name" value="RNaseH-like_sf"/>
</dbReference>
<evidence type="ECO:0000313" key="8">
    <source>
        <dbReference type="EMBL" id="KAF5325375.1"/>
    </source>
</evidence>
<accession>A0A8H5F6A5</accession>
<evidence type="ECO:0000256" key="3">
    <source>
        <dbReference type="ARBA" id="ARBA00022771"/>
    </source>
</evidence>
<evidence type="ECO:0000259" key="7">
    <source>
        <dbReference type="Pfam" id="PF05699"/>
    </source>
</evidence>
<feature type="compositionally biased region" description="Basic and acidic residues" evidence="6">
    <location>
        <begin position="25"/>
        <end position="39"/>
    </location>
</feature>
<dbReference type="PANTHER" id="PTHR46481:SF10">
    <property type="entry name" value="ZINC FINGER BED DOMAIN-CONTAINING PROTEIN 39"/>
    <property type="match status" value="1"/>
</dbReference>
<name>A0A8H5F6A5_9AGAR</name>
<evidence type="ECO:0000256" key="5">
    <source>
        <dbReference type="ARBA" id="ARBA00023242"/>
    </source>
</evidence>
<comment type="subcellular location">
    <subcellularLocation>
        <location evidence="1">Nucleus</location>
    </subcellularLocation>
</comment>
<dbReference type="GO" id="GO:0008270">
    <property type="term" value="F:zinc ion binding"/>
    <property type="evidence" value="ECO:0007669"/>
    <property type="project" value="UniProtKB-KW"/>
</dbReference>
<evidence type="ECO:0000256" key="6">
    <source>
        <dbReference type="SAM" id="MobiDB-lite"/>
    </source>
</evidence>
<organism evidence="8 9">
    <name type="scientific">Psilocybe cf. subviscida</name>
    <dbReference type="NCBI Taxonomy" id="2480587"/>
    <lineage>
        <taxon>Eukaryota</taxon>
        <taxon>Fungi</taxon>
        <taxon>Dikarya</taxon>
        <taxon>Basidiomycota</taxon>
        <taxon>Agaricomycotina</taxon>
        <taxon>Agaricomycetes</taxon>
        <taxon>Agaricomycetidae</taxon>
        <taxon>Agaricales</taxon>
        <taxon>Agaricineae</taxon>
        <taxon>Strophariaceae</taxon>
        <taxon>Psilocybe</taxon>
    </lineage>
</organism>
<gene>
    <name evidence="8" type="ORF">D9619_009657</name>
</gene>
<keyword evidence="5" id="KW-0539">Nucleus</keyword>
<feature type="region of interest" description="Disordered" evidence="6">
    <location>
        <begin position="1"/>
        <end position="160"/>
    </location>
</feature>
<dbReference type="PANTHER" id="PTHR46481">
    <property type="entry name" value="ZINC FINGER BED DOMAIN-CONTAINING PROTEIN 4"/>
    <property type="match status" value="1"/>
</dbReference>
<evidence type="ECO:0000256" key="1">
    <source>
        <dbReference type="ARBA" id="ARBA00004123"/>
    </source>
</evidence>
<dbReference type="AlphaFoldDB" id="A0A8H5F6A5"/>
<keyword evidence="3" id="KW-0863">Zinc-finger</keyword>
<evidence type="ECO:0000256" key="4">
    <source>
        <dbReference type="ARBA" id="ARBA00022833"/>
    </source>
</evidence>
<protein>
    <recommendedName>
        <fullName evidence="7">HAT C-terminal dimerisation domain-containing protein</fullName>
    </recommendedName>
</protein>
<dbReference type="InterPro" id="IPR008906">
    <property type="entry name" value="HATC_C_dom"/>
</dbReference>
<feature type="compositionally biased region" description="Low complexity" evidence="6">
    <location>
        <begin position="40"/>
        <end position="53"/>
    </location>
</feature>
<dbReference type="InterPro" id="IPR052035">
    <property type="entry name" value="ZnF_BED_domain_contain"/>
</dbReference>
<reference evidence="8 9" key="1">
    <citation type="journal article" date="2020" name="ISME J.">
        <title>Uncovering the hidden diversity of litter-decomposition mechanisms in mushroom-forming fungi.</title>
        <authorList>
            <person name="Floudas D."/>
            <person name="Bentzer J."/>
            <person name="Ahren D."/>
            <person name="Johansson T."/>
            <person name="Persson P."/>
            <person name="Tunlid A."/>
        </authorList>
    </citation>
    <scope>NUCLEOTIDE SEQUENCE [LARGE SCALE GENOMIC DNA]</scope>
    <source>
        <strain evidence="8 9">CBS 101986</strain>
    </source>
</reference>
<feature type="compositionally biased region" description="Polar residues" evidence="6">
    <location>
        <begin position="79"/>
        <end position="91"/>
    </location>
</feature>
<dbReference type="OrthoDB" id="3359487at2759"/>
<feature type="domain" description="HAT C-terminal dimerisation" evidence="7">
    <location>
        <begin position="529"/>
        <end position="607"/>
    </location>
</feature>
<comment type="caution">
    <text evidence="8">The sequence shown here is derived from an EMBL/GenBank/DDBJ whole genome shotgun (WGS) entry which is preliminary data.</text>
</comment>
<feature type="compositionally biased region" description="Acidic residues" evidence="6">
    <location>
        <begin position="120"/>
        <end position="160"/>
    </location>
</feature>
<keyword evidence="4" id="KW-0862">Zinc</keyword>